<evidence type="ECO:0000313" key="5">
    <source>
        <dbReference type="EMBL" id="CZS97973.1"/>
    </source>
</evidence>
<dbReference type="InterPro" id="IPR005000">
    <property type="entry name" value="Aldolase/citrate-lyase_domain"/>
</dbReference>
<keyword evidence="2" id="KW-0479">Metal-binding</keyword>
<evidence type="ECO:0000259" key="4">
    <source>
        <dbReference type="Pfam" id="PF03328"/>
    </source>
</evidence>
<accession>A0A1E1KIV7</accession>
<dbReference type="OrthoDB" id="1621678at2759"/>
<organism evidence="5 6">
    <name type="scientific">Rhynchosporium agropyri</name>
    <dbReference type="NCBI Taxonomy" id="914238"/>
    <lineage>
        <taxon>Eukaryota</taxon>
        <taxon>Fungi</taxon>
        <taxon>Dikarya</taxon>
        <taxon>Ascomycota</taxon>
        <taxon>Pezizomycotina</taxon>
        <taxon>Leotiomycetes</taxon>
        <taxon>Helotiales</taxon>
        <taxon>Ploettnerulaceae</taxon>
        <taxon>Rhynchosporium</taxon>
    </lineage>
</organism>
<feature type="domain" description="HpcH/HpaI aldolase/citrate lyase" evidence="4">
    <location>
        <begin position="17"/>
        <end position="111"/>
    </location>
</feature>
<dbReference type="SUPFAM" id="SSF51621">
    <property type="entry name" value="Phosphoenolpyruvate/pyruvate domain"/>
    <property type="match status" value="1"/>
</dbReference>
<dbReference type="AlphaFoldDB" id="A0A1E1KIV7"/>
<dbReference type="InterPro" id="IPR040442">
    <property type="entry name" value="Pyrv_kinase-like_dom_sf"/>
</dbReference>
<protein>
    <recommendedName>
        <fullName evidence="4">HpcH/HpaI aldolase/citrate lyase domain-containing protein</fullName>
    </recommendedName>
</protein>
<keyword evidence="6" id="KW-1185">Reference proteome</keyword>
<dbReference type="GO" id="GO:0005737">
    <property type="term" value="C:cytoplasm"/>
    <property type="evidence" value="ECO:0007669"/>
    <property type="project" value="TreeGrafter"/>
</dbReference>
<dbReference type="Gene3D" id="3.20.20.60">
    <property type="entry name" value="Phosphoenolpyruvate-binding domains"/>
    <property type="match status" value="1"/>
</dbReference>
<sequence>MQPVPTEETVRMVNACDSTVFIMVETADALACVDELAAVHCCDVLLVGANDLASEIGTLGNCDHQDSIEALRKVGEAAKKHGKIFGIAGLYTRTDILDKVVNEFGARWTIGANYTGLLCGAAKANNALIRSI</sequence>
<dbReference type="Proteomes" id="UP000178912">
    <property type="component" value="Unassembled WGS sequence"/>
</dbReference>
<proteinExistence type="inferred from homology"/>
<dbReference type="InterPro" id="IPR015813">
    <property type="entry name" value="Pyrv/PenolPyrv_kinase-like_dom"/>
</dbReference>
<evidence type="ECO:0000256" key="3">
    <source>
        <dbReference type="ARBA" id="ARBA00023239"/>
    </source>
</evidence>
<dbReference type="GO" id="GO:0046872">
    <property type="term" value="F:metal ion binding"/>
    <property type="evidence" value="ECO:0007669"/>
    <property type="project" value="UniProtKB-KW"/>
</dbReference>
<evidence type="ECO:0000256" key="1">
    <source>
        <dbReference type="ARBA" id="ARBA00005568"/>
    </source>
</evidence>
<dbReference type="PANTHER" id="PTHR30502:SF0">
    <property type="entry name" value="PHOSPHOENOLPYRUVATE CARBOXYLASE FAMILY PROTEIN"/>
    <property type="match status" value="1"/>
</dbReference>
<reference evidence="6" key="1">
    <citation type="submission" date="2016-03" db="EMBL/GenBank/DDBJ databases">
        <authorList>
            <person name="Guldener U."/>
        </authorList>
    </citation>
    <scope>NUCLEOTIDE SEQUENCE [LARGE SCALE GENOMIC DNA]</scope>
    <source>
        <strain evidence="6">04CH-RAC-A.6.1</strain>
    </source>
</reference>
<evidence type="ECO:0000313" key="6">
    <source>
        <dbReference type="Proteomes" id="UP000178912"/>
    </source>
</evidence>
<keyword evidence="3" id="KW-0456">Lyase</keyword>
<dbReference type="PANTHER" id="PTHR30502">
    <property type="entry name" value="2-KETO-3-DEOXY-L-RHAMNONATE ALDOLASE"/>
    <property type="match status" value="1"/>
</dbReference>
<gene>
    <name evidence="5" type="ORF">RAG0_06858</name>
</gene>
<dbReference type="InterPro" id="IPR050251">
    <property type="entry name" value="HpcH-HpaI_aldolase"/>
</dbReference>
<name>A0A1E1KIV7_9HELO</name>
<comment type="similarity">
    <text evidence="1">Belongs to the HpcH/HpaI aldolase family.</text>
</comment>
<dbReference type="GO" id="GO:0016832">
    <property type="term" value="F:aldehyde-lyase activity"/>
    <property type="evidence" value="ECO:0007669"/>
    <property type="project" value="TreeGrafter"/>
</dbReference>
<evidence type="ECO:0000256" key="2">
    <source>
        <dbReference type="ARBA" id="ARBA00022723"/>
    </source>
</evidence>
<dbReference type="Pfam" id="PF03328">
    <property type="entry name" value="HpcH_HpaI"/>
    <property type="match status" value="1"/>
</dbReference>
<dbReference type="EMBL" id="FJUX01000034">
    <property type="protein sequence ID" value="CZS97973.1"/>
    <property type="molecule type" value="Genomic_DNA"/>
</dbReference>